<dbReference type="EMBL" id="BMAO01000091">
    <property type="protein sequence ID" value="GFQ64384.1"/>
    <property type="molecule type" value="Genomic_DNA"/>
</dbReference>
<organism evidence="2 3">
    <name type="scientific">Trichonephila clavata</name>
    <name type="common">Joro spider</name>
    <name type="synonym">Nephila clavata</name>
    <dbReference type="NCBI Taxonomy" id="2740835"/>
    <lineage>
        <taxon>Eukaryota</taxon>
        <taxon>Metazoa</taxon>
        <taxon>Ecdysozoa</taxon>
        <taxon>Arthropoda</taxon>
        <taxon>Chelicerata</taxon>
        <taxon>Arachnida</taxon>
        <taxon>Araneae</taxon>
        <taxon>Araneomorphae</taxon>
        <taxon>Entelegynae</taxon>
        <taxon>Araneoidea</taxon>
        <taxon>Nephilidae</taxon>
        <taxon>Trichonephila</taxon>
    </lineage>
</organism>
<feature type="compositionally biased region" description="Basic and acidic residues" evidence="1">
    <location>
        <begin position="70"/>
        <end position="80"/>
    </location>
</feature>
<evidence type="ECO:0000313" key="2">
    <source>
        <dbReference type="EMBL" id="GFQ64384.1"/>
    </source>
</evidence>
<sequence>MKKRGRRKSKTGRIKKQHLLSLQRARRPCLCMSFAYKVGGVLKVKMKERCVQKRFENHLHSQTRRKVKKDSKSEAGKADEVSNESTNTCCRIAKSEEMVLEIVNEVKLSGYVRCL</sequence>
<evidence type="ECO:0000256" key="1">
    <source>
        <dbReference type="SAM" id="MobiDB-lite"/>
    </source>
</evidence>
<gene>
    <name evidence="2" type="ORF">TNCT_293881</name>
</gene>
<proteinExistence type="predicted"/>
<feature type="region of interest" description="Disordered" evidence="1">
    <location>
        <begin position="61"/>
        <end position="85"/>
    </location>
</feature>
<keyword evidence="3" id="KW-1185">Reference proteome</keyword>
<protein>
    <submittedName>
        <fullName evidence="2">Uncharacterized protein</fullName>
    </submittedName>
</protein>
<dbReference type="Proteomes" id="UP000887116">
    <property type="component" value="Unassembled WGS sequence"/>
</dbReference>
<reference evidence="2" key="1">
    <citation type="submission" date="2020-07" db="EMBL/GenBank/DDBJ databases">
        <title>Multicomponent nature underlies the extraordinary mechanical properties of spider dragline silk.</title>
        <authorList>
            <person name="Kono N."/>
            <person name="Nakamura H."/>
            <person name="Mori M."/>
            <person name="Yoshida Y."/>
            <person name="Ohtoshi R."/>
            <person name="Malay A.D."/>
            <person name="Moran D.A.P."/>
            <person name="Tomita M."/>
            <person name="Numata K."/>
            <person name="Arakawa K."/>
        </authorList>
    </citation>
    <scope>NUCLEOTIDE SEQUENCE</scope>
</reference>
<dbReference type="AlphaFoldDB" id="A0A8X6K6W9"/>
<evidence type="ECO:0000313" key="3">
    <source>
        <dbReference type="Proteomes" id="UP000887116"/>
    </source>
</evidence>
<comment type="caution">
    <text evidence="2">The sequence shown here is derived from an EMBL/GenBank/DDBJ whole genome shotgun (WGS) entry which is preliminary data.</text>
</comment>
<name>A0A8X6K6W9_TRICU</name>
<accession>A0A8X6K6W9</accession>